<protein>
    <submittedName>
        <fullName evidence="2">Uncharacterized protein</fullName>
    </submittedName>
</protein>
<dbReference type="HOGENOM" id="CLU_117075_0_0_4"/>
<dbReference type="EMBL" id="BX640427">
    <property type="protein sequence ID" value="CAE36894.1"/>
    <property type="molecule type" value="Genomic_DNA"/>
</dbReference>
<reference evidence="3" key="1">
    <citation type="journal article" date="2003" name="Nat. Genet.">
        <title>Comparative analysis of the genome sequences of Bordetella pertussis, Bordetella parapertussis and Bordetella bronchiseptica.</title>
        <authorList>
            <person name="Parkhill J."/>
            <person name="Sebaihia M."/>
            <person name="Preston A."/>
            <person name="Murphy L.D."/>
            <person name="Thomson N.R."/>
            <person name="Harris D.E."/>
            <person name="Holden M.T.G."/>
            <person name="Churcher C.M."/>
            <person name="Bentley S.D."/>
            <person name="Mungall K.L."/>
            <person name="Cerdeno-Tarraga A.-M."/>
            <person name="Temple L."/>
            <person name="James K.D."/>
            <person name="Harris B."/>
            <person name="Quail M.A."/>
            <person name="Achtman M."/>
            <person name="Atkin R."/>
            <person name="Baker S."/>
            <person name="Basham D."/>
            <person name="Bason N."/>
            <person name="Cherevach I."/>
            <person name="Chillingworth T."/>
            <person name="Collins M."/>
            <person name="Cronin A."/>
            <person name="Davis P."/>
            <person name="Doggett J."/>
            <person name="Feltwell T."/>
            <person name="Goble A."/>
            <person name="Hamlin N."/>
            <person name="Hauser H."/>
            <person name="Holroyd S."/>
            <person name="Jagels K."/>
            <person name="Leather S."/>
            <person name="Moule S."/>
            <person name="Norberczak H."/>
            <person name="O'Neil S."/>
            <person name="Ormond D."/>
            <person name="Price C."/>
            <person name="Rabbinowitsch E."/>
            <person name="Rutter S."/>
            <person name="Sanders M."/>
            <person name="Saunders D."/>
            <person name="Seeger K."/>
            <person name="Sharp S."/>
            <person name="Simmonds M."/>
            <person name="Skelton J."/>
            <person name="Squares R."/>
            <person name="Squares S."/>
            <person name="Stevens K."/>
            <person name="Unwin L."/>
            <person name="Whitehead S."/>
            <person name="Barrell B.G."/>
            <person name="Maskell D.J."/>
        </authorList>
    </citation>
    <scope>NUCLEOTIDE SEQUENCE [LARGE SCALE GENOMIC DNA]</scope>
    <source>
        <strain evidence="3">12822 / ATCC BAA-587 / NCTC 13253</strain>
    </source>
</reference>
<accession>Q7WA04</accession>
<gene>
    <name evidence="2" type="ordered locus">BPP1593</name>
</gene>
<evidence type="ECO:0000313" key="3">
    <source>
        <dbReference type="Proteomes" id="UP000001421"/>
    </source>
</evidence>
<evidence type="ECO:0000256" key="1">
    <source>
        <dbReference type="SAM" id="MobiDB-lite"/>
    </source>
</evidence>
<name>Q7WA04_BORPA</name>
<evidence type="ECO:0000313" key="2">
    <source>
        <dbReference type="EMBL" id="CAE36894.1"/>
    </source>
</evidence>
<organism evidence="2 3">
    <name type="scientific">Bordetella parapertussis (strain 12822 / ATCC BAA-587 / NCTC 13253)</name>
    <dbReference type="NCBI Taxonomy" id="257311"/>
    <lineage>
        <taxon>Bacteria</taxon>
        <taxon>Pseudomonadati</taxon>
        <taxon>Pseudomonadota</taxon>
        <taxon>Betaproteobacteria</taxon>
        <taxon>Burkholderiales</taxon>
        <taxon>Alcaligenaceae</taxon>
        <taxon>Bordetella</taxon>
    </lineage>
</organism>
<sequence length="239" mass="26123">MGRRARRPGSGRRFFGHGGYDPRHGDLIRLPLHFYKFPAAELPGARPGPTLYRLASEHAMEIAALTWSTPLARLAPVPPRTSAAPPSHDWPHAAPSVRPHGAAGPAAAPADLLRDLHAQARMARAVAAYQAEQAARQTAARSPCAAQGLGDIDCLMVLQAYRVAMPMRRCRTCRECRPRRNAAARPWARSRGPALPISKYVDKSGSYRQKLRNNLKKRDAACKQPTVAAIWPRRGCAAP</sequence>
<feature type="region of interest" description="Disordered" evidence="1">
    <location>
        <begin position="77"/>
        <end position="106"/>
    </location>
</feature>
<dbReference type="Proteomes" id="UP000001421">
    <property type="component" value="Chromosome"/>
</dbReference>
<dbReference type="KEGG" id="bpa:BPP1593"/>
<proteinExistence type="predicted"/>
<dbReference type="AlphaFoldDB" id="Q7WA04"/>